<dbReference type="GeneID" id="68097319"/>
<keyword evidence="1" id="KW-0812">Transmembrane</keyword>
<sequence length="320" mass="36650">MAITACCSIPLLKSWHCSEQTNHRVKHIAKYSIVLSVKMLFNALQWTGWLWAVTISEQVTSMLQLVEWRDVLVMFSISCNEILCSQLFGRILLQLELKFWKFTKKEQDEYLIGIYKGMLGCIASGITFDFVDRAAIKYFQKVIVNDSIVFLLRLLFVFSMDRAVFSIVIFFTNQLEYLVKIKETQQQPPIPSSTLGNREATSTVSDKNDLREKTLFYEFLNSYSYTNCVEGASISGYSAVLYDLATELASYICNKKLSTPNTVWIQAGVSSPFVLGFTGFAIILSMFESVFLFTICKEIVKRVNRSVIRICWSETRNDHS</sequence>
<gene>
    <name evidence="2" type="ORF">C9374_004864</name>
</gene>
<name>A0AA88GRB5_NAELO</name>
<keyword evidence="1" id="KW-1133">Transmembrane helix</keyword>
<dbReference type="RefSeq" id="XP_044548576.1">
    <property type="nucleotide sequence ID" value="XM_044694550.1"/>
</dbReference>
<dbReference type="EMBL" id="PYSW02000022">
    <property type="protein sequence ID" value="KAG2382897.1"/>
    <property type="molecule type" value="Genomic_DNA"/>
</dbReference>
<keyword evidence="1" id="KW-0472">Membrane</keyword>
<dbReference type="Proteomes" id="UP000816034">
    <property type="component" value="Unassembled WGS sequence"/>
</dbReference>
<proteinExistence type="predicted"/>
<comment type="caution">
    <text evidence="2">The sequence shown here is derived from an EMBL/GenBank/DDBJ whole genome shotgun (WGS) entry which is preliminary data.</text>
</comment>
<organism evidence="2 3">
    <name type="scientific">Naegleria lovaniensis</name>
    <name type="common">Amoeba</name>
    <dbReference type="NCBI Taxonomy" id="51637"/>
    <lineage>
        <taxon>Eukaryota</taxon>
        <taxon>Discoba</taxon>
        <taxon>Heterolobosea</taxon>
        <taxon>Tetramitia</taxon>
        <taxon>Eutetramitia</taxon>
        <taxon>Vahlkampfiidae</taxon>
        <taxon>Naegleria</taxon>
    </lineage>
</organism>
<evidence type="ECO:0000313" key="2">
    <source>
        <dbReference type="EMBL" id="KAG2382897.1"/>
    </source>
</evidence>
<evidence type="ECO:0000256" key="1">
    <source>
        <dbReference type="SAM" id="Phobius"/>
    </source>
</evidence>
<keyword evidence="3" id="KW-1185">Reference proteome</keyword>
<evidence type="ECO:0000313" key="3">
    <source>
        <dbReference type="Proteomes" id="UP000816034"/>
    </source>
</evidence>
<feature type="transmembrane region" description="Helical" evidence="1">
    <location>
        <begin position="110"/>
        <end position="128"/>
    </location>
</feature>
<protein>
    <submittedName>
        <fullName evidence="2">Uncharacterized protein</fullName>
    </submittedName>
</protein>
<reference evidence="2 3" key="1">
    <citation type="journal article" date="2018" name="BMC Genomics">
        <title>The genome of Naegleria lovaniensis, the basis for a comparative approach to unravel pathogenicity factors of the human pathogenic amoeba N. fowleri.</title>
        <authorList>
            <person name="Liechti N."/>
            <person name="Schurch N."/>
            <person name="Bruggmann R."/>
            <person name="Wittwer M."/>
        </authorList>
    </citation>
    <scope>NUCLEOTIDE SEQUENCE [LARGE SCALE GENOMIC DNA]</scope>
    <source>
        <strain evidence="2 3">ATCC 30569</strain>
    </source>
</reference>
<feature type="transmembrane region" description="Helical" evidence="1">
    <location>
        <begin position="148"/>
        <end position="172"/>
    </location>
</feature>
<dbReference type="AlphaFoldDB" id="A0AA88GRB5"/>
<feature type="transmembrane region" description="Helical" evidence="1">
    <location>
        <begin position="31"/>
        <end position="51"/>
    </location>
</feature>
<feature type="transmembrane region" description="Helical" evidence="1">
    <location>
        <begin position="273"/>
        <end position="295"/>
    </location>
</feature>
<accession>A0AA88GRB5</accession>